<gene>
    <name evidence="2" type="ORF">HOLleu_21460</name>
</gene>
<sequence length="207" mass="23377">MSLVLLVAKGLSIIAIVRSNQLTKPLNVPDAAYRCRDTDPNSYRKARSCLSKAIRDAKRTYRHRIEKKFQSGDSRALWSSINLITQYKGTLNSVQSDDVTLPDRLNEFYARFDLDNNSEPSPAPCDDDQASFVVSDHDVRRSFCKLDEHKASGPDGITPRLLKLCCSPVGKRCSRKFLTGHFASALSHHVLRKLLLFPFQRQIPFPA</sequence>
<dbReference type="OrthoDB" id="10037236at2759"/>
<evidence type="ECO:0000313" key="2">
    <source>
        <dbReference type="EMBL" id="KAJ8034569.1"/>
    </source>
</evidence>
<dbReference type="PANTHER" id="PTHR47510:SF3">
    <property type="entry name" value="ENDO_EXONUCLEASE_PHOSPHATASE DOMAIN-CONTAINING PROTEIN"/>
    <property type="match status" value="1"/>
</dbReference>
<name>A0A9Q1BXU5_HOLLE</name>
<evidence type="ECO:0000313" key="3">
    <source>
        <dbReference type="Proteomes" id="UP001152320"/>
    </source>
</evidence>
<dbReference type="Proteomes" id="UP001152320">
    <property type="component" value="Chromosome 10"/>
</dbReference>
<organism evidence="2 3">
    <name type="scientific">Holothuria leucospilota</name>
    <name type="common">Black long sea cucumber</name>
    <name type="synonym">Mertensiothuria leucospilota</name>
    <dbReference type="NCBI Taxonomy" id="206669"/>
    <lineage>
        <taxon>Eukaryota</taxon>
        <taxon>Metazoa</taxon>
        <taxon>Echinodermata</taxon>
        <taxon>Eleutherozoa</taxon>
        <taxon>Echinozoa</taxon>
        <taxon>Holothuroidea</taxon>
        <taxon>Aspidochirotacea</taxon>
        <taxon>Aspidochirotida</taxon>
        <taxon>Holothuriidae</taxon>
        <taxon>Holothuria</taxon>
    </lineage>
</organism>
<accession>A0A9Q1BXU5</accession>
<protein>
    <submittedName>
        <fullName evidence="2">Uncharacterized protein</fullName>
    </submittedName>
</protein>
<dbReference type="AlphaFoldDB" id="A0A9Q1BXU5"/>
<dbReference type="PANTHER" id="PTHR47510">
    <property type="entry name" value="REVERSE TRANSCRIPTASE DOMAIN-CONTAINING PROTEIN"/>
    <property type="match status" value="1"/>
</dbReference>
<feature type="signal peptide" evidence="1">
    <location>
        <begin position="1"/>
        <end position="19"/>
    </location>
</feature>
<evidence type="ECO:0000256" key="1">
    <source>
        <dbReference type="SAM" id="SignalP"/>
    </source>
</evidence>
<reference evidence="2" key="1">
    <citation type="submission" date="2021-10" db="EMBL/GenBank/DDBJ databases">
        <title>Tropical sea cucumber genome reveals ecological adaptation and Cuvierian tubules defense mechanism.</title>
        <authorList>
            <person name="Chen T."/>
        </authorList>
    </citation>
    <scope>NUCLEOTIDE SEQUENCE</scope>
    <source>
        <strain evidence="2">Nanhai2018</strain>
        <tissue evidence="2">Muscle</tissue>
    </source>
</reference>
<dbReference type="EMBL" id="JAIZAY010000010">
    <property type="protein sequence ID" value="KAJ8034569.1"/>
    <property type="molecule type" value="Genomic_DNA"/>
</dbReference>
<keyword evidence="3" id="KW-1185">Reference proteome</keyword>
<comment type="caution">
    <text evidence="2">The sequence shown here is derived from an EMBL/GenBank/DDBJ whole genome shotgun (WGS) entry which is preliminary data.</text>
</comment>
<proteinExistence type="predicted"/>
<feature type="chain" id="PRO_5040223245" evidence="1">
    <location>
        <begin position="20"/>
        <end position="207"/>
    </location>
</feature>
<keyword evidence="1" id="KW-0732">Signal</keyword>